<comment type="subcellular location">
    <subcellularLocation>
        <location evidence="1">Membrane</location>
        <topology evidence="1">Multi-pass membrane protein</topology>
    </subcellularLocation>
</comment>
<dbReference type="GO" id="GO:0015086">
    <property type="term" value="F:cadmium ion transmembrane transporter activity"/>
    <property type="evidence" value="ECO:0007669"/>
    <property type="project" value="TreeGrafter"/>
</dbReference>
<evidence type="ECO:0000313" key="9">
    <source>
        <dbReference type="Proteomes" id="UP000255106"/>
    </source>
</evidence>
<gene>
    <name evidence="8" type="primary">mntH_2</name>
    <name evidence="8" type="ORF">NCTC10005_02959</name>
</gene>
<dbReference type="Pfam" id="PF01566">
    <property type="entry name" value="Nramp"/>
    <property type="match status" value="1"/>
</dbReference>
<evidence type="ECO:0000256" key="3">
    <source>
        <dbReference type="ARBA" id="ARBA00022692"/>
    </source>
</evidence>
<evidence type="ECO:0000256" key="2">
    <source>
        <dbReference type="ARBA" id="ARBA00022448"/>
    </source>
</evidence>
<feature type="transmembrane region" description="Helical" evidence="7">
    <location>
        <begin position="60"/>
        <end position="79"/>
    </location>
</feature>
<name>A0A377LUZ5_ENTCL</name>
<evidence type="ECO:0000256" key="4">
    <source>
        <dbReference type="ARBA" id="ARBA00022847"/>
    </source>
</evidence>
<dbReference type="AlphaFoldDB" id="A0A377LUZ5"/>
<feature type="transmembrane region" description="Helical" evidence="7">
    <location>
        <begin position="20"/>
        <end position="39"/>
    </location>
</feature>
<proteinExistence type="predicted"/>
<dbReference type="GO" id="GO:0005886">
    <property type="term" value="C:plasma membrane"/>
    <property type="evidence" value="ECO:0007669"/>
    <property type="project" value="TreeGrafter"/>
</dbReference>
<evidence type="ECO:0000256" key="5">
    <source>
        <dbReference type="ARBA" id="ARBA00022989"/>
    </source>
</evidence>
<dbReference type="PANTHER" id="PTHR11706:SF33">
    <property type="entry name" value="NATURAL RESISTANCE-ASSOCIATED MACROPHAGE PROTEIN 2"/>
    <property type="match status" value="1"/>
</dbReference>
<dbReference type="PANTHER" id="PTHR11706">
    <property type="entry name" value="SOLUTE CARRIER PROTEIN FAMILY 11 MEMBER"/>
    <property type="match status" value="1"/>
</dbReference>
<keyword evidence="6 7" id="KW-0472">Membrane</keyword>
<evidence type="ECO:0000313" key="8">
    <source>
        <dbReference type="EMBL" id="STQ10215.1"/>
    </source>
</evidence>
<evidence type="ECO:0000256" key="6">
    <source>
        <dbReference type="ARBA" id="ARBA00023136"/>
    </source>
</evidence>
<accession>A0A377LUZ5</accession>
<sequence>MLPSFVVILMGLDPTRILVMSQVLLSFGIALALVPLLIFTSNKDLMGELVNTTLVKRTGWVIVVVVVALNLWLLIGTALGL</sequence>
<dbReference type="InterPro" id="IPR001046">
    <property type="entry name" value="NRAMP_fam"/>
</dbReference>
<keyword evidence="2" id="KW-0813">Transport</keyword>
<evidence type="ECO:0000256" key="1">
    <source>
        <dbReference type="ARBA" id="ARBA00004141"/>
    </source>
</evidence>
<organism evidence="8 9">
    <name type="scientific">Enterobacter cloacae</name>
    <dbReference type="NCBI Taxonomy" id="550"/>
    <lineage>
        <taxon>Bacteria</taxon>
        <taxon>Pseudomonadati</taxon>
        <taxon>Pseudomonadota</taxon>
        <taxon>Gammaproteobacteria</taxon>
        <taxon>Enterobacterales</taxon>
        <taxon>Enterobacteriaceae</taxon>
        <taxon>Enterobacter</taxon>
        <taxon>Enterobacter cloacae complex</taxon>
    </lineage>
</organism>
<protein>
    <submittedName>
        <fullName evidence="8">Manganese transport protein mntH</fullName>
    </submittedName>
</protein>
<reference evidence="8 9" key="1">
    <citation type="submission" date="2018-06" db="EMBL/GenBank/DDBJ databases">
        <authorList>
            <consortium name="Pathogen Informatics"/>
            <person name="Doyle S."/>
        </authorList>
    </citation>
    <scope>NUCLEOTIDE SEQUENCE [LARGE SCALE GENOMIC DNA]</scope>
    <source>
        <strain evidence="8 9">NCTC10005</strain>
    </source>
</reference>
<dbReference type="Proteomes" id="UP000255106">
    <property type="component" value="Unassembled WGS sequence"/>
</dbReference>
<dbReference type="EMBL" id="UGJB01000004">
    <property type="protein sequence ID" value="STQ10215.1"/>
    <property type="molecule type" value="Genomic_DNA"/>
</dbReference>
<dbReference type="GO" id="GO:0005384">
    <property type="term" value="F:manganese ion transmembrane transporter activity"/>
    <property type="evidence" value="ECO:0007669"/>
    <property type="project" value="TreeGrafter"/>
</dbReference>
<dbReference type="GO" id="GO:0034755">
    <property type="term" value="P:iron ion transmembrane transport"/>
    <property type="evidence" value="ECO:0007669"/>
    <property type="project" value="TreeGrafter"/>
</dbReference>
<keyword evidence="4" id="KW-0769">Symport</keyword>
<keyword evidence="3 7" id="KW-0812">Transmembrane</keyword>
<dbReference type="GO" id="GO:0015293">
    <property type="term" value="F:symporter activity"/>
    <property type="evidence" value="ECO:0007669"/>
    <property type="project" value="UniProtKB-KW"/>
</dbReference>
<evidence type="ECO:0000256" key="7">
    <source>
        <dbReference type="SAM" id="Phobius"/>
    </source>
</evidence>
<keyword evidence="5 7" id="KW-1133">Transmembrane helix</keyword>